<dbReference type="SUPFAM" id="SSF46689">
    <property type="entry name" value="Homeodomain-like"/>
    <property type="match status" value="1"/>
</dbReference>
<dbReference type="InterPro" id="IPR018060">
    <property type="entry name" value="HTH_AraC"/>
</dbReference>
<dbReference type="PANTHER" id="PTHR11019">
    <property type="entry name" value="HTH-TYPE TRANSCRIPTIONAL REGULATOR NIMR"/>
    <property type="match status" value="1"/>
</dbReference>
<organism evidence="5 6">
    <name type="scientific">Serratia silvae</name>
    <dbReference type="NCBI Taxonomy" id="2824122"/>
    <lineage>
        <taxon>Bacteria</taxon>
        <taxon>Pseudomonadati</taxon>
        <taxon>Pseudomonadota</taxon>
        <taxon>Gammaproteobacteria</taxon>
        <taxon>Enterobacterales</taxon>
        <taxon>Yersiniaceae</taxon>
        <taxon>Serratia</taxon>
    </lineage>
</organism>
<dbReference type="Pfam" id="PF12833">
    <property type="entry name" value="HTH_18"/>
    <property type="match status" value="1"/>
</dbReference>
<evidence type="ECO:0000313" key="6">
    <source>
        <dbReference type="Proteomes" id="UP001165275"/>
    </source>
</evidence>
<dbReference type="SUPFAM" id="SSF51182">
    <property type="entry name" value="RmlC-like cupins"/>
    <property type="match status" value="1"/>
</dbReference>
<dbReference type="Gene3D" id="1.10.10.60">
    <property type="entry name" value="Homeodomain-like"/>
    <property type="match status" value="1"/>
</dbReference>
<dbReference type="Gene3D" id="2.60.120.10">
    <property type="entry name" value="Jelly Rolls"/>
    <property type="match status" value="1"/>
</dbReference>
<sequence length="300" mass="33403">MALIAQHQVFDPDSFTAPVVGISAELADHDSGEHQHQRAQILYAPRGCMTVTLAERWLILPPTRIIWIPSGVRHRVQLRGQVAYRSLYFADATILAMPHCAVLAANPLLAAVIERIAHWPFDYAQQHPQAEDLLRVLRNELSVAEQENTSLTLPSDPRVSAWIDSLNGVDQLPGLVVLAKAINLHPKTLTRIFLRETGLSYQQWCQQWRLMHAIELLAQLPSVSAVAQRLAFSSDSAFIAFFRQYTGTTPKRFMAGGERGIDRLLPPSVDKVLQHSLPATITLQWDNGGLRCSEELLTGG</sequence>
<comment type="caution">
    <text evidence="5">The sequence shown here is derived from an EMBL/GenBank/DDBJ whole genome shotgun (WGS) entry which is preliminary data.</text>
</comment>
<dbReference type="SMART" id="SM00342">
    <property type="entry name" value="HTH_ARAC"/>
    <property type="match status" value="1"/>
</dbReference>
<dbReference type="RefSeq" id="WP_248946745.1">
    <property type="nucleotide sequence ID" value="NZ_CBCSGY010000015.1"/>
</dbReference>
<dbReference type="PROSITE" id="PS01124">
    <property type="entry name" value="HTH_ARAC_FAMILY_2"/>
    <property type="match status" value="1"/>
</dbReference>
<keyword evidence="2" id="KW-0238">DNA-binding</keyword>
<protein>
    <submittedName>
        <fullName evidence="5">Helix-turn-helix transcriptional regulator</fullName>
    </submittedName>
</protein>
<dbReference type="Proteomes" id="UP001165275">
    <property type="component" value="Unassembled WGS sequence"/>
</dbReference>
<reference evidence="5" key="1">
    <citation type="submission" date="2021-04" db="EMBL/GenBank/DDBJ databases">
        <title>Genome sequence of Serratia sp. arafor3.</title>
        <authorList>
            <person name="Besaury L."/>
        </authorList>
    </citation>
    <scope>NUCLEOTIDE SEQUENCE</scope>
    <source>
        <strain evidence="5">Arafor3</strain>
    </source>
</reference>
<dbReference type="CDD" id="cd06124">
    <property type="entry name" value="cupin_NimR-like_N"/>
    <property type="match status" value="1"/>
</dbReference>
<evidence type="ECO:0000256" key="1">
    <source>
        <dbReference type="ARBA" id="ARBA00023015"/>
    </source>
</evidence>
<dbReference type="EMBL" id="JAGQDC010000014">
    <property type="protein sequence ID" value="MCL1030612.1"/>
    <property type="molecule type" value="Genomic_DNA"/>
</dbReference>
<dbReference type="InterPro" id="IPR009057">
    <property type="entry name" value="Homeodomain-like_sf"/>
</dbReference>
<keyword evidence="3" id="KW-0804">Transcription</keyword>
<accession>A0ABT0KF79</accession>
<evidence type="ECO:0000313" key="5">
    <source>
        <dbReference type="EMBL" id="MCL1030612.1"/>
    </source>
</evidence>
<dbReference type="PROSITE" id="PS00041">
    <property type="entry name" value="HTH_ARAC_FAMILY_1"/>
    <property type="match status" value="1"/>
</dbReference>
<evidence type="ECO:0000256" key="2">
    <source>
        <dbReference type="ARBA" id="ARBA00023125"/>
    </source>
</evidence>
<evidence type="ECO:0000259" key="4">
    <source>
        <dbReference type="PROSITE" id="PS01124"/>
    </source>
</evidence>
<dbReference type="InterPro" id="IPR018062">
    <property type="entry name" value="HTH_AraC-typ_CS"/>
</dbReference>
<keyword evidence="1" id="KW-0805">Transcription regulation</keyword>
<proteinExistence type="predicted"/>
<evidence type="ECO:0000256" key="3">
    <source>
        <dbReference type="ARBA" id="ARBA00023163"/>
    </source>
</evidence>
<gene>
    <name evidence="5" type="ORF">KAJ71_16510</name>
</gene>
<dbReference type="InterPro" id="IPR003313">
    <property type="entry name" value="AraC-bd"/>
</dbReference>
<dbReference type="InterPro" id="IPR014710">
    <property type="entry name" value="RmlC-like_jellyroll"/>
</dbReference>
<keyword evidence="6" id="KW-1185">Reference proteome</keyword>
<dbReference type="Pfam" id="PF02311">
    <property type="entry name" value="AraC_binding"/>
    <property type="match status" value="1"/>
</dbReference>
<dbReference type="InterPro" id="IPR011051">
    <property type="entry name" value="RmlC_Cupin_sf"/>
</dbReference>
<feature type="domain" description="HTH araC/xylS-type" evidence="4">
    <location>
        <begin position="157"/>
        <end position="256"/>
    </location>
</feature>
<dbReference type="PANTHER" id="PTHR11019:SF159">
    <property type="entry name" value="TRANSCRIPTIONAL REGULATOR-RELATED"/>
    <property type="match status" value="1"/>
</dbReference>
<name>A0ABT0KF79_9GAMM</name>